<keyword evidence="4" id="KW-1185">Reference proteome</keyword>
<sequence>MLLTTDDRHPLPERPGPHGTPGVNDAPGAPGAPAARPRGRAAMRAWRRSRPFWGGLLTLLAGVELISLPFSLDALPLIVHSVEAGLAYLLSITMIALGVLIVFQPAQRVFLGVVAILLSIASVVYVNVGGFLLGMVLGLLGGALTAAWTPVPHDPAAAVPQDAPGAPPAGPEVPDPRKEPAAGAES</sequence>
<accession>A0ABW2NWA7</accession>
<protein>
    <submittedName>
        <fullName evidence="3">DUF6114 domain-containing protein</fullName>
    </submittedName>
</protein>
<feature type="transmembrane region" description="Helical" evidence="2">
    <location>
        <begin position="110"/>
        <end position="140"/>
    </location>
</feature>
<gene>
    <name evidence="3" type="ORF">ACFQSB_05755</name>
</gene>
<proteinExistence type="predicted"/>
<evidence type="ECO:0000256" key="1">
    <source>
        <dbReference type="SAM" id="MobiDB-lite"/>
    </source>
</evidence>
<feature type="transmembrane region" description="Helical" evidence="2">
    <location>
        <begin position="52"/>
        <end position="72"/>
    </location>
</feature>
<feature type="compositionally biased region" description="Low complexity" evidence="1">
    <location>
        <begin position="155"/>
        <end position="164"/>
    </location>
</feature>
<feature type="region of interest" description="Disordered" evidence="1">
    <location>
        <begin position="1"/>
        <end position="36"/>
    </location>
</feature>
<organism evidence="3 4">
    <name type="scientific">Sphaerisporangium rhizosphaerae</name>
    <dbReference type="NCBI Taxonomy" id="2269375"/>
    <lineage>
        <taxon>Bacteria</taxon>
        <taxon>Bacillati</taxon>
        <taxon>Actinomycetota</taxon>
        <taxon>Actinomycetes</taxon>
        <taxon>Streptosporangiales</taxon>
        <taxon>Streptosporangiaceae</taxon>
        <taxon>Sphaerisporangium</taxon>
    </lineage>
</organism>
<dbReference type="Proteomes" id="UP001596496">
    <property type="component" value="Unassembled WGS sequence"/>
</dbReference>
<keyword evidence="2" id="KW-0472">Membrane</keyword>
<evidence type="ECO:0000313" key="3">
    <source>
        <dbReference type="EMBL" id="MFC7381703.1"/>
    </source>
</evidence>
<comment type="caution">
    <text evidence="3">The sequence shown here is derived from an EMBL/GenBank/DDBJ whole genome shotgun (WGS) entry which is preliminary data.</text>
</comment>
<evidence type="ECO:0000256" key="2">
    <source>
        <dbReference type="SAM" id="Phobius"/>
    </source>
</evidence>
<name>A0ABW2NWA7_9ACTN</name>
<feature type="compositionally biased region" description="Basic and acidic residues" evidence="1">
    <location>
        <begin position="1"/>
        <end position="16"/>
    </location>
</feature>
<feature type="transmembrane region" description="Helical" evidence="2">
    <location>
        <begin position="84"/>
        <end position="103"/>
    </location>
</feature>
<reference evidence="4" key="1">
    <citation type="journal article" date="2019" name="Int. J. Syst. Evol. Microbiol.">
        <title>The Global Catalogue of Microorganisms (GCM) 10K type strain sequencing project: providing services to taxonomists for standard genome sequencing and annotation.</title>
        <authorList>
            <consortium name="The Broad Institute Genomics Platform"/>
            <consortium name="The Broad Institute Genome Sequencing Center for Infectious Disease"/>
            <person name="Wu L."/>
            <person name="Ma J."/>
        </authorList>
    </citation>
    <scope>NUCLEOTIDE SEQUENCE [LARGE SCALE GENOMIC DNA]</scope>
    <source>
        <strain evidence="4">CECT 7649</strain>
    </source>
</reference>
<keyword evidence="2" id="KW-1133">Transmembrane helix</keyword>
<keyword evidence="2" id="KW-0812">Transmembrane</keyword>
<dbReference type="EMBL" id="JBHTCG010000003">
    <property type="protein sequence ID" value="MFC7381703.1"/>
    <property type="molecule type" value="Genomic_DNA"/>
</dbReference>
<dbReference type="InterPro" id="IPR046096">
    <property type="entry name" value="DUF6114"/>
</dbReference>
<feature type="compositionally biased region" description="Low complexity" evidence="1">
    <location>
        <begin position="26"/>
        <end position="36"/>
    </location>
</feature>
<dbReference type="Pfam" id="PF19609">
    <property type="entry name" value="DUF6114"/>
    <property type="match status" value="1"/>
</dbReference>
<evidence type="ECO:0000313" key="4">
    <source>
        <dbReference type="Proteomes" id="UP001596496"/>
    </source>
</evidence>
<feature type="region of interest" description="Disordered" evidence="1">
    <location>
        <begin position="155"/>
        <end position="186"/>
    </location>
</feature>